<dbReference type="SMART" id="SM00382">
    <property type="entry name" value="AAA"/>
    <property type="match status" value="1"/>
</dbReference>
<accession>A0ABW4L103</accession>
<dbReference type="Pfam" id="PF00005">
    <property type="entry name" value="ABC_tran"/>
    <property type="match status" value="1"/>
</dbReference>
<reference evidence="6" key="1">
    <citation type="journal article" date="2019" name="Int. J. Syst. Evol. Microbiol.">
        <title>The Global Catalogue of Microorganisms (GCM) 10K type strain sequencing project: providing services to taxonomists for standard genome sequencing and annotation.</title>
        <authorList>
            <consortium name="The Broad Institute Genomics Platform"/>
            <consortium name="The Broad Institute Genome Sequencing Center for Infectious Disease"/>
            <person name="Wu L."/>
            <person name="Ma J."/>
        </authorList>
    </citation>
    <scope>NUCLEOTIDE SEQUENCE [LARGE SCALE GENOMIC DNA]</scope>
    <source>
        <strain evidence="6">JCM 17130</strain>
    </source>
</reference>
<dbReference type="GO" id="GO:0005524">
    <property type="term" value="F:ATP binding"/>
    <property type="evidence" value="ECO:0007669"/>
    <property type="project" value="UniProtKB-KW"/>
</dbReference>
<keyword evidence="1" id="KW-0813">Transport</keyword>
<sequence length="278" mass="30469">MTETRGATVAEPAAGGAAEIPRLGISGVGRDFHTKHGVTHAVSGIDLTIPRGEFVALIGRSGCGKTTVLRMLGGLLPPTAGTIEVDGKSLWRDGRVDSSAVTKLGVVFQEANLFPWFSILDNIALPLKLRGVGKKQRRRRATELAELVGLTGFERSYPRELSGGMRQRAAIARALSTEPDLLLMDEPFGALDALTRERMNLELQRIVQETTSTVVFVTHDIPEAVFLADRVVQMTPRPGRINTILPVDFPKPRDVELETTPKFNEIVRALRRELDEED</sequence>
<evidence type="ECO:0000256" key="1">
    <source>
        <dbReference type="ARBA" id="ARBA00022448"/>
    </source>
</evidence>
<dbReference type="Proteomes" id="UP001597277">
    <property type="component" value="Unassembled WGS sequence"/>
</dbReference>
<feature type="domain" description="ABC transporter" evidence="4">
    <location>
        <begin position="23"/>
        <end position="261"/>
    </location>
</feature>
<evidence type="ECO:0000256" key="2">
    <source>
        <dbReference type="ARBA" id="ARBA00022741"/>
    </source>
</evidence>
<dbReference type="Gene3D" id="3.40.50.300">
    <property type="entry name" value="P-loop containing nucleotide triphosphate hydrolases"/>
    <property type="match status" value="1"/>
</dbReference>
<protein>
    <submittedName>
        <fullName evidence="5">ABC transporter ATP-binding protein</fullName>
    </submittedName>
</protein>
<dbReference type="PANTHER" id="PTHR42788">
    <property type="entry name" value="TAURINE IMPORT ATP-BINDING PROTEIN-RELATED"/>
    <property type="match status" value="1"/>
</dbReference>
<dbReference type="PANTHER" id="PTHR42788:SF13">
    <property type="entry name" value="ALIPHATIC SULFONATES IMPORT ATP-BINDING PROTEIN SSUB"/>
    <property type="match status" value="1"/>
</dbReference>
<keyword evidence="3 5" id="KW-0067">ATP-binding</keyword>
<dbReference type="SUPFAM" id="SSF52540">
    <property type="entry name" value="P-loop containing nucleoside triphosphate hydrolases"/>
    <property type="match status" value="1"/>
</dbReference>
<gene>
    <name evidence="5" type="ORF">ACFSE6_05540</name>
</gene>
<keyword evidence="2" id="KW-0547">Nucleotide-binding</keyword>
<proteinExistence type="predicted"/>
<dbReference type="InterPro" id="IPR050166">
    <property type="entry name" value="ABC_transporter_ATP-bind"/>
</dbReference>
<dbReference type="RefSeq" id="WP_388003213.1">
    <property type="nucleotide sequence ID" value="NZ_JBHUEE010000002.1"/>
</dbReference>
<dbReference type="InterPro" id="IPR003439">
    <property type="entry name" value="ABC_transporter-like_ATP-bd"/>
</dbReference>
<dbReference type="InterPro" id="IPR017871">
    <property type="entry name" value="ABC_transporter-like_CS"/>
</dbReference>
<evidence type="ECO:0000256" key="3">
    <source>
        <dbReference type="ARBA" id="ARBA00022840"/>
    </source>
</evidence>
<dbReference type="InterPro" id="IPR003593">
    <property type="entry name" value="AAA+_ATPase"/>
</dbReference>
<dbReference type="PROSITE" id="PS00211">
    <property type="entry name" value="ABC_TRANSPORTER_1"/>
    <property type="match status" value="1"/>
</dbReference>
<name>A0ABW4L103_9MICO</name>
<dbReference type="PROSITE" id="PS50893">
    <property type="entry name" value="ABC_TRANSPORTER_2"/>
    <property type="match status" value="1"/>
</dbReference>
<evidence type="ECO:0000259" key="4">
    <source>
        <dbReference type="PROSITE" id="PS50893"/>
    </source>
</evidence>
<evidence type="ECO:0000313" key="5">
    <source>
        <dbReference type="EMBL" id="MFD1717285.1"/>
    </source>
</evidence>
<keyword evidence="6" id="KW-1185">Reference proteome</keyword>
<dbReference type="EMBL" id="JBHUEE010000002">
    <property type="protein sequence ID" value="MFD1717285.1"/>
    <property type="molecule type" value="Genomic_DNA"/>
</dbReference>
<organism evidence="5 6">
    <name type="scientific">Georgenia deserti</name>
    <dbReference type="NCBI Taxonomy" id="2093781"/>
    <lineage>
        <taxon>Bacteria</taxon>
        <taxon>Bacillati</taxon>
        <taxon>Actinomycetota</taxon>
        <taxon>Actinomycetes</taxon>
        <taxon>Micrococcales</taxon>
        <taxon>Bogoriellaceae</taxon>
        <taxon>Georgenia</taxon>
    </lineage>
</organism>
<comment type="caution">
    <text evidence="5">The sequence shown here is derived from an EMBL/GenBank/DDBJ whole genome shotgun (WGS) entry which is preliminary data.</text>
</comment>
<evidence type="ECO:0000313" key="6">
    <source>
        <dbReference type="Proteomes" id="UP001597277"/>
    </source>
</evidence>
<dbReference type="CDD" id="cd03293">
    <property type="entry name" value="ABC_NrtD_SsuB_transporters"/>
    <property type="match status" value="1"/>
</dbReference>
<dbReference type="InterPro" id="IPR027417">
    <property type="entry name" value="P-loop_NTPase"/>
</dbReference>